<dbReference type="Proteomes" id="UP001183629">
    <property type="component" value="Unassembled WGS sequence"/>
</dbReference>
<keyword evidence="2 5" id="KW-0560">Oxidoreductase</keyword>
<name>A0AAE3ZX87_9ACTN</name>
<dbReference type="EMBL" id="JAVDYC010000001">
    <property type="protein sequence ID" value="MDR7325500.1"/>
    <property type="molecule type" value="Genomic_DNA"/>
</dbReference>
<sequence>MEQPDFVQLLTPDGERIERSVGQDGVEYSVDLTDEELMGLYRDMVVTRRLDAEGVALQRQGEMALWASLAGQEAAQVGSGRALRPQDMLFPSYREHGVLYARGLDPLLPFSLFRGLDHGAWDPAEHRTQMYTLVVGAQTLHATGYAMGITLDGRLGDDGEAAIVYFGDGATAQGDVNEAFVWAGVHQAPVVFFCQNNQYAISVPPERQSRAPLYRRAAGFGFPGVRVDGNDVLASYAVTRHALDRARRGAGPMLIEAYTYRMGAHTTSDDPSRYRASAEEQAWAARDPIARLATFLRRRGLADDDLFLKIEEEVRRLSVELRERVLGLPAPDSSTIFDHAYAHGSPLVEAQRARHEAYTTSFEG</sequence>
<evidence type="ECO:0000313" key="5">
    <source>
        <dbReference type="EMBL" id="MDR7325500.1"/>
    </source>
</evidence>
<reference evidence="5 6" key="1">
    <citation type="submission" date="2023-07" db="EMBL/GenBank/DDBJ databases">
        <title>Sequencing the genomes of 1000 actinobacteria strains.</title>
        <authorList>
            <person name="Klenk H.-P."/>
        </authorList>
    </citation>
    <scope>NUCLEOTIDE SEQUENCE [LARGE SCALE GENOMIC DNA]</scope>
    <source>
        <strain evidence="5 6">DSM 44711</strain>
    </source>
</reference>
<dbReference type="GO" id="GO:0009083">
    <property type="term" value="P:branched-chain amino acid catabolic process"/>
    <property type="evidence" value="ECO:0007669"/>
    <property type="project" value="TreeGrafter"/>
</dbReference>
<keyword evidence="3" id="KW-0786">Thiamine pyrophosphate</keyword>
<evidence type="ECO:0000256" key="2">
    <source>
        <dbReference type="ARBA" id="ARBA00023002"/>
    </source>
</evidence>
<proteinExistence type="predicted"/>
<accession>A0AAE3ZX87</accession>
<dbReference type="NCBIfam" id="TIGR03181">
    <property type="entry name" value="PDH_E1_alph_x"/>
    <property type="match status" value="1"/>
</dbReference>
<dbReference type="InterPro" id="IPR029061">
    <property type="entry name" value="THDP-binding"/>
</dbReference>
<comment type="cofactor">
    <cofactor evidence="1">
        <name>thiamine diphosphate</name>
        <dbReference type="ChEBI" id="CHEBI:58937"/>
    </cofactor>
</comment>
<dbReference type="PANTHER" id="PTHR43380:SF1">
    <property type="entry name" value="2-OXOISOVALERATE DEHYDROGENASE SUBUNIT ALPHA, MITOCHONDRIAL"/>
    <property type="match status" value="1"/>
</dbReference>
<keyword evidence="5" id="KW-0670">Pyruvate</keyword>
<evidence type="ECO:0000256" key="1">
    <source>
        <dbReference type="ARBA" id="ARBA00001964"/>
    </source>
</evidence>
<keyword evidence="6" id="KW-1185">Reference proteome</keyword>
<evidence type="ECO:0000313" key="6">
    <source>
        <dbReference type="Proteomes" id="UP001183629"/>
    </source>
</evidence>
<dbReference type="PANTHER" id="PTHR43380">
    <property type="entry name" value="2-OXOISOVALERATE DEHYDROGENASE SUBUNIT ALPHA, MITOCHONDRIAL"/>
    <property type="match status" value="1"/>
</dbReference>
<dbReference type="GO" id="GO:0004739">
    <property type="term" value="F:pyruvate dehydrogenase (acetyl-transferring) activity"/>
    <property type="evidence" value="ECO:0007669"/>
    <property type="project" value="UniProtKB-EC"/>
</dbReference>
<dbReference type="EC" id="1.2.4.1" evidence="5"/>
<feature type="domain" description="Dehydrogenase E1 component" evidence="4">
    <location>
        <begin position="42"/>
        <end position="316"/>
    </location>
</feature>
<dbReference type="Gene3D" id="3.40.50.970">
    <property type="match status" value="1"/>
</dbReference>
<dbReference type="Pfam" id="PF00676">
    <property type="entry name" value="E1_dh"/>
    <property type="match status" value="1"/>
</dbReference>
<dbReference type="InterPro" id="IPR017596">
    <property type="entry name" value="PdhA/BkdA"/>
</dbReference>
<comment type="caution">
    <text evidence="5">The sequence shown here is derived from an EMBL/GenBank/DDBJ whole genome shotgun (WGS) entry which is preliminary data.</text>
</comment>
<protein>
    <submittedName>
        <fullName evidence="5">Pyruvate dehydrogenase E1 component alpha subunit</fullName>
        <ecNumber evidence="5">1.2.4.1</ecNumber>
    </submittedName>
</protein>
<dbReference type="GO" id="GO:0000287">
    <property type="term" value="F:magnesium ion binding"/>
    <property type="evidence" value="ECO:0007669"/>
    <property type="project" value="UniProtKB-ARBA"/>
</dbReference>
<dbReference type="InterPro" id="IPR001017">
    <property type="entry name" value="DH_E1"/>
</dbReference>
<dbReference type="InterPro" id="IPR050771">
    <property type="entry name" value="Alpha-ketoacid_DH_E1_comp"/>
</dbReference>
<dbReference type="AlphaFoldDB" id="A0AAE3ZX87"/>
<dbReference type="CDD" id="cd02000">
    <property type="entry name" value="TPP_E1_PDC_ADC_BCADC"/>
    <property type="match status" value="1"/>
</dbReference>
<gene>
    <name evidence="5" type="ORF">J2S44_005750</name>
</gene>
<organism evidence="5 6">
    <name type="scientific">Catenuloplanes niger</name>
    <dbReference type="NCBI Taxonomy" id="587534"/>
    <lineage>
        <taxon>Bacteria</taxon>
        <taxon>Bacillati</taxon>
        <taxon>Actinomycetota</taxon>
        <taxon>Actinomycetes</taxon>
        <taxon>Micromonosporales</taxon>
        <taxon>Micromonosporaceae</taxon>
        <taxon>Catenuloplanes</taxon>
    </lineage>
</organism>
<dbReference type="SUPFAM" id="SSF52518">
    <property type="entry name" value="Thiamin diphosphate-binding fold (THDP-binding)"/>
    <property type="match status" value="1"/>
</dbReference>
<evidence type="ECO:0000256" key="3">
    <source>
        <dbReference type="ARBA" id="ARBA00023052"/>
    </source>
</evidence>
<dbReference type="RefSeq" id="WP_310420280.1">
    <property type="nucleotide sequence ID" value="NZ_JAVDYC010000001.1"/>
</dbReference>
<evidence type="ECO:0000259" key="4">
    <source>
        <dbReference type="Pfam" id="PF00676"/>
    </source>
</evidence>